<dbReference type="GO" id="GO:0000976">
    <property type="term" value="F:transcription cis-regulatory region binding"/>
    <property type="evidence" value="ECO:0007669"/>
    <property type="project" value="TreeGrafter"/>
</dbReference>
<dbReference type="Gene3D" id="1.10.357.10">
    <property type="entry name" value="Tetracycline Repressor, domain 2"/>
    <property type="match status" value="1"/>
</dbReference>
<reference evidence="6 7" key="1">
    <citation type="submission" date="2019-01" db="EMBL/GenBank/DDBJ databases">
        <title>Weissella sp. nov., a novel lactic acid bacterium isolated from animal feces.</title>
        <authorList>
            <person name="Wang L.-T."/>
        </authorList>
    </citation>
    <scope>NUCLEOTIDE SEQUENCE [LARGE SCALE GENOMIC DNA]</scope>
    <source>
        <strain evidence="6 7">8H-2</strain>
    </source>
</reference>
<dbReference type="OrthoDB" id="6430772at2"/>
<evidence type="ECO:0000313" key="6">
    <source>
        <dbReference type="EMBL" id="TYC50034.1"/>
    </source>
</evidence>
<sequence>MRTKDTQKVLALQQAAFDLVATGGISSLSMAKLARAAEVSVATTYVYFENKADLLGSLYEEALQYLLAAQEQIDLTQHSLDDAFKIILENYAKRLIENPRYANFISAMNANPEFLPVELRGQGSLISGDFLWMIGQAQQMGRLRTKNLDLIVAQVIQPMFWLITERQRNNLTIDAEEIKTFVAMGQRAIFI</sequence>
<dbReference type="GO" id="GO:0003700">
    <property type="term" value="F:DNA-binding transcription factor activity"/>
    <property type="evidence" value="ECO:0007669"/>
    <property type="project" value="TreeGrafter"/>
</dbReference>
<evidence type="ECO:0000256" key="1">
    <source>
        <dbReference type="ARBA" id="ARBA00023015"/>
    </source>
</evidence>
<keyword evidence="3" id="KW-0804">Transcription</keyword>
<organism evidence="6 7">
    <name type="scientific">Weissella muntiaci</name>
    <dbReference type="NCBI Taxonomy" id="2508881"/>
    <lineage>
        <taxon>Bacteria</taxon>
        <taxon>Bacillati</taxon>
        <taxon>Bacillota</taxon>
        <taxon>Bacilli</taxon>
        <taxon>Lactobacillales</taxon>
        <taxon>Lactobacillaceae</taxon>
        <taxon>Weissella</taxon>
    </lineage>
</organism>
<proteinExistence type="predicted"/>
<dbReference type="PROSITE" id="PS50977">
    <property type="entry name" value="HTH_TETR_2"/>
    <property type="match status" value="1"/>
</dbReference>
<dbReference type="PANTHER" id="PTHR30055">
    <property type="entry name" value="HTH-TYPE TRANSCRIPTIONAL REGULATOR RUTR"/>
    <property type="match status" value="1"/>
</dbReference>
<dbReference type="PANTHER" id="PTHR30055:SF234">
    <property type="entry name" value="HTH-TYPE TRANSCRIPTIONAL REGULATOR BETI"/>
    <property type="match status" value="1"/>
</dbReference>
<gene>
    <name evidence="6" type="ORF">ESZ50_02950</name>
</gene>
<dbReference type="RefSeq" id="WP_148622116.1">
    <property type="nucleotide sequence ID" value="NZ_SDGZ01000010.1"/>
</dbReference>
<keyword evidence="7" id="KW-1185">Reference proteome</keyword>
<feature type="DNA-binding region" description="H-T-H motif" evidence="4">
    <location>
        <begin position="29"/>
        <end position="48"/>
    </location>
</feature>
<feature type="domain" description="HTH tetR-type" evidence="5">
    <location>
        <begin position="6"/>
        <end position="66"/>
    </location>
</feature>
<dbReference type="InterPro" id="IPR050109">
    <property type="entry name" value="HTH-type_TetR-like_transc_reg"/>
</dbReference>
<evidence type="ECO:0000313" key="7">
    <source>
        <dbReference type="Proteomes" id="UP000371977"/>
    </source>
</evidence>
<comment type="caution">
    <text evidence="6">The sequence shown here is derived from an EMBL/GenBank/DDBJ whole genome shotgun (WGS) entry which is preliminary data.</text>
</comment>
<dbReference type="Proteomes" id="UP000371977">
    <property type="component" value="Unassembled WGS sequence"/>
</dbReference>
<evidence type="ECO:0000256" key="3">
    <source>
        <dbReference type="ARBA" id="ARBA00023163"/>
    </source>
</evidence>
<keyword evidence="1" id="KW-0805">Transcription regulation</keyword>
<accession>A0A6C2C7Y9</accession>
<keyword evidence="2 4" id="KW-0238">DNA-binding</keyword>
<dbReference type="AlphaFoldDB" id="A0A6C2C7Y9"/>
<dbReference type="InterPro" id="IPR009057">
    <property type="entry name" value="Homeodomain-like_sf"/>
</dbReference>
<dbReference type="Pfam" id="PF00440">
    <property type="entry name" value="TetR_N"/>
    <property type="match status" value="1"/>
</dbReference>
<name>A0A6C2C7Y9_9LACO</name>
<evidence type="ECO:0000256" key="2">
    <source>
        <dbReference type="ARBA" id="ARBA00023125"/>
    </source>
</evidence>
<evidence type="ECO:0000256" key="4">
    <source>
        <dbReference type="PROSITE-ProRule" id="PRU00335"/>
    </source>
</evidence>
<dbReference type="InterPro" id="IPR001647">
    <property type="entry name" value="HTH_TetR"/>
</dbReference>
<dbReference type="SUPFAM" id="SSF46689">
    <property type="entry name" value="Homeodomain-like"/>
    <property type="match status" value="1"/>
</dbReference>
<protein>
    <submittedName>
        <fullName evidence="6">TetR/AcrR family transcriptional regulator</fullName>
    </submittedName>
</protein>
<dbReference type="EMBL" id="SDGZ01000010">
    <property type="protein sequence ID" value="TYC50034.1"/>
    <property type="molecule type" value="Genomic_DNA"/>
</dbReference>
<evidence type="ECO:0000259" key="5">
    <source>
        <dbReference type="PROSITE" id="PS50977"/>
    </source>
</evidence>